<gene>
    <name evidence="9" type="ORF">CUNI_LOCUS1437</name>
</gene>
<dbReference type="Pfam" id="PF00147">
    <property type="entry name" value="Fibrinogen_C"/>
    <property type="match status" value="1"/>
</dbReference>
<feature type="chain" id="PRO_5035801905" description="Fibrinogen C-terminal domain-containing protein" evidence="7">
    <location>
        <begin position="23"/>
        <end position="267"/>
    </location>
</feature>
<dbReference type="Proteomes" id="UP000678393">
    <property type="component" value="Unassembled WGS sequence"/>
</dbReference>
<keyword evidence="6" id="KW-0325">Glycoprotein</keyword>
<evidence type="ECO:0000313" key="10">
    <source>
        <dbReference type="Proteomes" id="UP000678393"/>
    </source>
</evidence>
<evidence type="ECO:0000256" key="1">
    <source>
        <dbReference type="ARBA" id="ARBA00004613"/>
    </source>
</evidence>
<comment type="subcellular location">
    <subcellularLocation>
        <location evidence="1">Secreted</location>
    </subcellularLocation>
</comment>
<comment type="caution">
    <text evidence="9">The sequence shown here is derived from an EMBL/GenBank/DDBJ whole genome shotgun (WGS) entry which is preliminary data.</text>
</comment>
<feature type="domain" description="Fibrinogen C-terminal" evidence="8">
    <location>
        <begin position="174"/>
        <end position="267"/>
    </location>
</feature>
<dbReference type="InterPro" id="IPR036056">
    <property type="entry name" value="Fibrinogen-like_C"/>
</dbReference>
<accession>A0A8S3YF60</accession>
<organism evidence="9 10">
    <name type="scientific">Candidula unifasciata</name>
    <dbReference type="NCBI Taxonomy" id="100452"/>
    <lineage>
        <taxon>Eukaryota</taxon>
        <taxon>Metazoa</taxon>
        <taxon>Spiralia</taxon>
        <taxon>Lophotrochozoa</taxon>
        <taxon>Mollusca</taxon>
        <taxon>Gastropoda</taxon>
        <taxon>Heterobranchia</taxon>
        <taxon>Euthyneura</taxon>
        <taxon>Panpulmonata</taxon>
        <taxon>Eupulmonata</taxon>
        <taxon>Stylommatophora</taxon>
        <taxon>Helicina</taxon>
        <taxon>Helicoidea</taxon>
        <taxon>Geomitridae</taxon>
        <taxon>Candidula</taxon>
    </lineage>
</organism>
<keyword evidence="10" id="KW-1185">Reference proteome</keyword>
<evidence type="ECO:0000256" key="5">
    <source>
        <dbReference type="ARBA" id="ARBA00023157"/>
    </source>
</evidence>
<evidence type="ECO:0000256" key="7">
    <source>
        <dbReference type="SAM" id="SignalP"/>
    </source>
</evidence>
<evidence type="ECO:0000259" key="8">
    <source>
        <dbReference type="PROSITE" id="PS51406"/>
    </source>
</evidence>
<dbReference type="InterPro" id="IPR037579">
    <property type="entry name" value="FIB_ANG-like"/>
</dbReference>
<dbReference type="PANTHER" id="PTHR47221:SF6">
    <property type="entry name" value="FIBRINOGEN ALPHA CHAIN"/>
    <property type="match status" value="1"/>
</dbReference>
<dbReference type="SMART" id="SM00186">
    <property type="entry name" value="FBG"/>
    <property type="match status" value="1"/>
</dbReference>
<keyword evidence="2" id="KW-0964">Secreted</keyword>
<dbReference type="GO" id="GO:0005576">
    <property type="term" value="C:extracellular region"/>
    <property type="evidence" value="ECO:0007669"/>
    <property type="project" value="UniProtKB-SubCell"/>
</dbReference>
<feature type="signal peptide" evidence="7">
    <location>
        <begin position="1"/>
        <end position="22"/>
    </location>
</feature>
<dbReference type="SUPFAM" id="SSF56496">
    <property type="entry name" value="Fibrinogen C-terminal domain-like"/>
    <property type="match status" value="1"/>
</dbReference>
<evidence type="ECO:0000256" key="6">
    <source>
        <dbReference type="ARBA" id="ARBA00023180"/>
    </source>
</evidence>
<dbReference type="InterPro" id="IPR014716">
    <property type="entry name" value="Fibrinogen_a/b/g_C_1"/>
</dbReference>
<dbReference type="Gene3D" id="3.90.215.10">
    <property type="entry name" value="Gamma Fibrinogen, chain A, domain 1"/>
    <property type="match status" value="1"/>
</dbReference>
<keyword evidence="5" id="KW-1015">Disulfide bond</keyword>
<evidence type="ECO:0000256" key="4">
    <source>
        <dbReference type="ARBA" id="ARBA00023054"/>
    </source>
</evidence>
<dbReference type="PROSITE" id="PS51406">
    <property type="entry name" value="FIBRINOGEN_C_2"/>
    <property type="match status" value="1"/>
</dbReference>
<evidence type="ECO:0000256" key="3">
    <source>
        <dbReference type="ARBA" id="ARBA00022729"/>
    </source>
</evidence>
<keyword evidence="3 7" id="KW-0732">Signal</keyword>
<dbReference type="AlphaFoldDB" id="A0A8S3YF60"/>
<protein>
    <recommendedName>
        <fullName evidence="8">Fibrinogen C-terminal domain-containing protein</fullName>
    </recommendedName>
</protein>
<evidence type="ECO:0000313" key="9">
    <source>
        <dbReference type="EMBL" id="CAG5115879.1"/>
    </source>
</evidence>
<sequence length="267" mass="30463">MNCGVRKIVNYFFLACLCVCLAVENDTTTEDPNASGLGKSRKKRRGCKCVQRYMAEVDTLIDLKLKEFKDVYLLPTLNDKKESEAQRMRDALLRLSGDVAETKNALRIMTTNMASMLEDMNSTQKDQAKLSRQLNRITGAVANLTKYVDTMEQRLAKRSIDNSANEITDLETSTQPRPMPRQCQEVFDQGGMRFMGDYYIMIKPAGVSHAFKVLCKMVNNSGWTVIQKRQDGSVDFFRGWEEYRRGFGSLEGEFWLGNDNIHFLTAQ</sequence>
<evidence type="ECO:0000256" key="2">
    <source>
        <dbReference type="ARBA" id="ARBA00022525"/>
    </source>
</evidence>
<reference evidence="9" key="1">
    <citation type="submission" date="2021-04" db="EMBL/GenBank/DDBJ databases">
        <authorList>
            <consortium name="Molecular Ecology Group"/>
        </authorList>
    </citation>
    <scope>NUCLEOTIDE SEQUENCE</scope>
</reference>
<feature type="non-terminal residue" evidence="9">
    <location>
        <position position="1"/>
    </location>
</feature>
<proteinExistence type="predicted"/>
<dbReference type="InterPro" id="IPR002181">
    <property type="entry name" value="Fibrinogen_a/b/g_C_dom"/>
</dbReference>
<dbReference type="EMBL" id="CAJHNH020000178">
    <property type="protein sequence ID" value="CAG5115879.1"/>
    <property type="molecule type" value="Genomic_DNA"/>
</dbReference>
<name>A0A8S3YF60_9EUPU</name>
<keyword evidence="4" id="KW-0175">Coiled coil</keyword>
<dbReference type="OrthoDB" id="6118826at2759"/>
<dbReference type="PANTHER" id="PTHR47221">
    <property type="entry name" value="FIBRINOGEN ALPHA CHAIN"/>
    <property type="match status" value="1"/>
</dbReference>